<reference evidence="2" key="1">
    <citation type="journal article" date="2023" name="Front. Plant Sci.">
        <title>Chromosomal-level genome assembly of Melastoma candidum provides insights into trichome evolution.</title>
        <authorList>
            <person name="Zhong Y."/>
            <person name="Wu W."/>
            <person name="Sun C."/>
            <person name="Zou P."/>
            <person name="Liu Y."/>
            <person name="Dai S."/>
            <person name="Zhou R."/>
        </authorList>
    </citation>
    <scope>NUCLEOTIDE SEQUENCE [LARGE SCALE GENOMIC DNA]</scope>
</reference>
<comment type="caution">
    <text evidence="1">The sequence shown here is derived from an EMBL/GenBank/DDBJ whole genome shotgun (WGS) entry which is preliminary data.</text>
</comment>
<proteinExistence type="predicted"/>
<organism evidence="1 2">
    <name type="scientific">Melastoma candidum</name>
    <dbReference type="NCBI Taxonomy" id="119954"/>
    <lineage>
        <taxon>Eukaryota</taxon>
        <taxon>Viridiplantae</taxon>
        <taxon>Streptophyta</taxon>
        <taxon>Embryophyta</taxon>
        <taxon>Tracheophyta</taxon>
        <taxon>Spermatophyta</taxon>
        <taxon>Magnoliopsida</taxon>
        <taxon>eudicotyledons</taxon>
        <taxon>Gunneridae</taxon>
        <taxon>Pentapetalae</taxon>
        <taxon>rosids</taxon>
        <taxon>malvids</taxon>
        <taxon>Myrtales</taxon>
        <taxon>Melastomataceae</taxon>
        <taxon>Melastomatoideae</taxon>
        <taxon>Melastomateae</taxon>
        <taxon>Melastoma</taxon>
    </lineage>
</organism>
<keyword evidence="2" id="KW-1185">Reference proteome</keyword>
<gene>
    <name evidence="1" type="ORF">MLD38_039078</name>
</gene>
<evidence type="ECO:0000313" key="2">
    <source>
        <dbReference type="Proteomes" id="UP001057402"/>
    </source>
</evidence>
<accession>A0ACB9L1N4</accession>
<name>A0ACB9L1N4_9MYRT</name>
<evidence type="ECO:0000313" key="1">
    <source>
        <dbReference type="EMBL" id="KAI4303450.1"/>
    </source>
</evidence>
<sequence>MMAPSSRGDLQMSHVGSDMEEDVRLLDSYDDKDPPTASSRTIQVRVSGMTCAACSNSVEASLLHLPGVFSASVALLQNRADVAFDPRLLKDADITNAIEDAGFEAQVLSEPNSSKPSKDSIITAIEDAGFEASLVQSSEQDKIIFGVAGVLSEIDAQFLEGILSYLKVDGIDEQSSGKFKLQVMNPYSRVTSKDVEETSKMFRLFTSSLFLSIPIFLIRVVCPRIPMVYSVLLWRCGPFLMSDWLKWALVSVVQFVIGKRFYVAAGRALRNGSTNMDVLVALGTTASYIYSVCALLYGAATGFWSPTYFDTSAMLITFVLLGKYLESLAKGKTSDAIKKLVELAPVSALLLVKDKGGRVIGEREIDALLIQPGDALKVLPGAKVPADGVVFWGSSYVNESMVTGESVPVLKEVDSPVIGGTINLHGVLHVQATKVGSDAVLNQIISLVETAQMSKAPIQKFADFIASIFVPAVVALSVITFLGWYIAGAVGAYPDDWLPEKSNHLVFALMFSISVVVIACPCALGLATPTAVMVATGVGASNGVLIKGGDALERAQKVMYVIFDKTGTLTEGKATVTTAKVFNEMPRGDFLKLVASAETSSEHPLAKAILEYARHFHFLDKPSAVVDATCRKESVISGWLYDVDDFSVLPGRGVQCFIHGKKVLVGNRKLMAESGIVIPDNVENFVVALEESAITGILVGYNTELIGVIGVADPLKREAAVVVKGLEKMGVTPVMVTGDNWRTAKAVAKEVGIQDVRAEVMPAGKAEVVRLFQKDGSIVAMVGDGINDSPALAAADVGMAIGAGTDIAIEAADYVLMRNNLEAVIMAIDLSRKTFARIRWNYVFAMAYNVIAIPVAAGAFYPLTKIMLPPWVAGACMALSSVSVVCSSLFLRRYREPRLTTILEITVE</sequence>
<protein>
    <submittedName>
        <fullName evidence="1">Uncharacterized protein</fullName>
    </submittedName>
</protein>
<dbReference type="EMBL" id="CM042891">
    <property type="protein sequence ID" value="KAI4303450.1"/>
    <property type="molecule type" value="Genomic_DNA"/>
</dbReference>
<dbReference type="Proteomes" id="UP001057402">
    <property type="component" value="Chromosome 12"/>
</dbReference>